<protein>
    <recommendedName>
        <fullName evidence="3">Protein kinase domain-containing protein</fullName>
    </recommendedName>
</protein>
<dbReference type="SUPFAM" id="SSF56112">
    <property type="entry name" value="Protein kinase-like (PK-like)"/>
    <property type="match status" value="1"/>
</dbReference>
<accession>A0ABQ5KSB7</accession>
<feature type="binding site" evidence="1">
    <location>
        <position position="492"/>
    </location>
    <ligand>
        <name>ATP</name>
        <dbReference type="ChEBI" id="CHEBI:30616"/>
    </ligand>
</feature>
<dbReference type="PROSITE" id="PS00107">
    <property type="entry name" value="PROTEIN_KINASE_ATP"/>
    <property type="match status" value="1"/>
</dbReference>
<evidence type="ECO:0000256" key="1">
    <source>
        <dbReference type="PROSITE-ProRule" id="PRU10141"/>
    </source>
</evidence>
<evidence type="ECO:0000313" key="4">
    <source>
        <dbReference type="EMBL" id="GKT35357.1"/>
    </source>
</evidence>
<dbReference type="Gene3D" id="1.10.510.10">
    <property type="entry name" value="Transferase(Phosphotransferase) domain 1"/>
    <property type="match status" value="1"/>
</dbReference>
<evidence type="ECO:0000313" key="5">
    <source>
        <dbReference type="Proteomes" id="UP001057375"/>
    </source>
</evidence>
<dbReference type="PROSITE" id="PS50011">
    <property type="entry name" value="PROTEIN_KINASE_DOM"/>
    <property type="match status" value="1"/>
</dbReference>
<name>A0ABQ5KSB7_9EUKA</name>
<comment type="caution">
    <text evidence="4">The sequence shown here is derived from an EMBL/GenBank/DDBJ whole genome shotgun (WGS) entry which is preliminary data.</text>
</comment>
<feature type="non-terminal residue" evidence="4">
    <location>
        <position position="596"/>
    </location>
</feature>
<dbReference type="EMBL" id="BQXS01010973">
    <property type="protein sequence ID" value="GKT35357.1"/>
    <property type="molecule type" value="Genomic_DNA"/>
</dbReference>
<evidence type="ECO:0000259" key="3">
    <source>
        <dbReference type="PROSITE" id="PS50011"/>
    </source>
</evidence>
<feature type="region of interest" description="Disordered" evidence="2">
    <location>
        <begin position="360"/>
        <end position="435"/>
    </location>
</feature>
<proteinExistence type="predicted"/>
<feature type="domain" description="Protein kinase" evidence="3">
    <location>
        <begin position="461"/>
        <end position="596"/>
    </location>
</feature>
<gene>
    <name evidence="4" type="ORF">ADUPG1_008532</name>
</gene>
<dbReference type="InterPro" id="IPR000719">
    <property type="entry name" value="Prot_kinase_dom"/>
</dbReference>
<organism evidence="4 5">
    <name type="scientific">Aduncisulcus paluster</name>
    <dbReference type="NCBI Taxonomy" id="2918883"/>
    <lineage>
        <taxon>Eukaryota</taxon>
        <taxon>Metamonada</taxon>
        <taxon>Carpediemonas-like organisms</taxon>
        <taxon>Aduncisulcus</taxon>
    </lineage>
</organism>
<dbReference type="Proteomes" id="UP001057375">
    <property type="component" value="Unassembled WGS sequence"/>
</dbReference>
<dbReference type="InterPro" id="IPR017441">
    <property type="entry name" value="Protein_kinase_ATP_BS"/>
</dbReference>
<feature type="compositionally biased region" description="Acidic residues" evidence="2">
    <location>
        <begin position="374"/>
        <end position="433"/>
    </location>
</feature>
<dbReference type="InterPro" id="IPR011009">
    <property type="entry name" value="Kinase-like_dom_sf"/>
</dbReference>
<evidence type="ECO:0000256" key="2">
    <source>
        <dbReference type="SAM" id="MobiDB-lite"/>
    </source>
</evidence>
<keyword evidence="5" id="KW-1185">Reference proteome</keyword>
<keyword evidence="1" id="KW-0067">ATP-binding</keyword>
<keyword evidence="1" id="KW-0547">Nucleotide-binding</keyword>
<sequence>MSPMIIEVNSGGIEVRNSKIQEVTSDEDVEKAEEALEKAKSAPKNMIIEGGSLSFQKLTVPFTFPQQMKGIYICVDHQYGPVSLRLSLWFEGKKKCKYAIKFPGRPSTPFSWYFIPISSERQFDKCILKSKGGVWGDRDSECAVLHSLVFIREPTVMEEFDMRKKKEKTDHHVSSTKGDLIYRQSKDTVTSKLLLKEELGFVMPNFDCIMCVDDTRSPDAHRSGSILRRAKEMLRGTNNLDFSKLSIPFVSPSRLYCAYLIVGGQYAPPSLLFSFTHQNGTKTRINFTFECNKWKRQVIFLKIDLENVVQCDLDSCGMWYEKNSKYSEVEGLLFHTKDYTTEILDIIAGKPAETLPYISPVGFSIIPPPKEDIIGEDEEEKGEEEEEKGEEEEENSVTKSDEDEEEEEEVEDDDEEEEEEESIREFTEEEDGEDKTSWLDKIWEICSQSSSNTFTITADDVTHLCMIGKGGFGEAILVRHVEDKRGGEFVLKRMENDGSAPTVGDAYKKEFQKQMKLYNNPNCFHRIPQPICLFDDLDDDNCGIYGFCMEFCQGGSISEFSEKWCRCAGGSEDSISDCDTDYIRSRVNPMDLDPLR</sequence>
<reference evidence="4" key="1">
    <citation type="submission" date="2022-03" db="EMBL/GenBank/DDBJ databases">
        <title>Draft genome sequence of Aduncisulcus paluster, a free-living microaerophilic Fornicata.</title>
        <authorList>
            <person name="Yuyama I."/>
            <person name="Kume K."/>
            <person name="Tamura T."/>
            <person name="Inagaki Y."/>
            <person name="Hashimoto T."/>
        </authorList>
    </citation>
    <scope>NUCLEOTIDE SEQUENCE</scope>
    <source>
        <strain evidence="4">NY0171</strain>
    </source>
</reference>